<dbReference type="SMART" id="SM00355">
    <property type="entry name" value="ZnF_C2H2"/>
    <property type="match status" value="2"/>
</dbReference>
<dbReference type="EMBL" id="JAAMPI010000181">
    <property type="protein sequence ID" value="KAF4634496.1"/>
    <property type="molecule type" value="Genomic_DNA"/>
</dbReference>
<accession>A0A8H4W5S8</accession>
<evidence type="ECO:0000259" key="2">
    <source>
        <dbReference type="PROSITE" id="PS50157"/>
    </source>
</evidence>
<evidence type="ECO:0000313" key="4">
    <source>
        <dbReference type="Proteomes" id="UP000566819"/>
    </source>
</evidence>
<dbReference type="OrthoDB" id="3465479at2759"/>
<gene>
    <name evidence="3" type="ORF">G7Y89_g3620</name>
</gene>
<reference evidence="3 4" key="1">
    <citation type="submission" date="2020-03" db="EMBL/GenBank/DDBJ databases">
        <title>Draft Genome Sequence of Cudoniella acicularis.</title>
        <authorList>
            <person name="Buettner E."/>
            <person name="Kellner H."/>
        </authorList>
    </citation>
    <scope>NUCLEOTIDE SEQUENCE [LARGE SCALE GENOMIC DNA]</scope>
    <source>
        <strain evidence="3 4">DSM 108380</strain>
    </source>
</reference>
<dbReference type="AlphaFoldDB" id="A0A8H4W5S8"/>
<protein>
    <recommendedName>
        <fullName evidence="2">C2H2-type domain-containing protein</fullName>
    </recommendedName>
</protein>
<keyword evidence="1" id="KW-0863">Zinc-finger</keyword>
<evidence type="ECO:0000256" key="1">
    <source>
        <dbReference type="PROSITE-ProRule" id="PRU00042"/>
    </source>
</evidence>
<dbReference type="PROSITE" id="PS00028">
    <property type="entry name" value="ZINC_FINGER_C2H2_1"/>
    <property type="match status" value="1"/>
</dbReference>
<dbReference type="InterPro" id="IPR036236">
    <property type="entry name" value="Znf_C2H2_sf"/>
</dbReference>
<comment type="caution">
    <text evidence="3">The sequence shown here is derived from an EMBL/GenBank/DDBJ whole genome shotgun (WGS) entry which is preliminary data.</text>
</comment>
<dbReference type="InterPro" id="IPR013087">
    <property type="entry name" value="Znf_C2H2_type"/>
</dbReference>
<dbReference type="GO" id="GO:0008270">
    <property type="term" value="F:zinc ion binding"/>
    <property type="evidence" value="ECO:0007669"/>
    <property type="project" value="UniProtKB-KW"/>
</dbReference>
<feature type="domain" description="C2H2-type" evidence="2">
    <location>
        <begin position="260"/>
        <end position="284"/>
    </location>
</feature>
<dbReference type="PROSITE" id="PS50157">
    <property type="entry name" value="ZINC_FINGER_C2H2_2"/>
    <property type="match status" value="1"/>
</dbReference>
<keyword evidence="4" id="KW-1185">Reference proteome</keyword>
<evidence type="ECO:0000313" key="3">
    <source>
        <dbReference type="EMBL" id="KAF4634496.1"/>
    </source>
</evidence>
<keyword evidence="1" id="KW-0479">Metal-binding</keyword>
<keyword evidence="1" id="KW-0862">Zinc</keyword>
<dbReference type="SUPFAM" id="SSF57667">
    <property type="entry name" value="beta-beta-alpha zinc fingers"/>
    <property type="match status" value="1"/>
</dbReference>
<dbReference type="Gene3D" id="3.30.160.60">
    <property type="entry name" value="Classic Zinc Finger"/>
    <property type="match status" value="1"/>
</dbReference>
<organism evidence="3 4">
    <name type="scientific">Cudoniella acicularis</name>
    <dbReference type="NCBI Taxonomy" id="354080"/>
    <lineage>
        <taxon>Eukaryota</taxon>
        <taxon>Fungi</taxon>
        <taxon>Dikarya</taxon>
        <taxon>Ascomycota</taxon>
        <taxon>Pezizomycotina</taxon>
        <taxon>Leotiomycetes</taxon>
        <taxon>Helotiales</taxon>
        <taxon>Tricladiaceae</taxon>
        <taxon>Cudoniella</taxon>
    </lineage>
</organism>
<name>A0A8H4W5S8_9HELO</name>
<proteinExistence type="predicted"/>
<dbReference type="Proteomes" id="UP000566819">
    <property type="component" value="Unassembled WGS sequence"/>
</dbReference>
<sequence length="322" mass="34882">MSTDSHTFGGFGQPATHCGNCHANAIPLDRWDLAAPSSGFSNAGGNHRNVDSFVPSPSHNASPNLPLARIPDATTTGNQHIPIWSQNLSPGNRGFQQRVVSTTNNGWNLDLSITPLTWDSASQGFAQSLSLATPGLDQNFIPSLSAIDYPPVHSNATANGQPDINPTLQLPDFGGSNDFGVVPNAFANFNPFPHLDDLTAIDPQATMTSFNNLPGPTTISMPAAPVLPTNATSMFTAPAEPRPIAKRVASRRSHVNINPHICEYPGCGKEFNRLGDLVRHRQQHGVPQYPCLVHGCNRRGSRAFYRPDKLRDHQRKKHRMAI</sequence>